<evidence type="ECO:0000256" key="8">
    <source>
        <dbReference type="ARBA" id="ARBA00022825"/>
    </source>
</evidence>
<proteinExistence type="inferred from homology"/>
<dbReference type="NCBIfam" id="TIGR02069">
    <property type="entry name" value="cyanophycinase"/>
    <property type="match status" value="1"/>
</dbReference>
<dbReference type="GO" id="GO:0008241">
    <property type="term" value="F:peptidyl-dipeptidase activity"/>
    <property type="evidence" value="ECO:0007669"/>
    <property type="project" value="UniProtKB-EC"/>
</dbReference>
<comment type="function">
    <text evidence="2">Exopeptidase that catalyzes the hydrolytic cleavage of multi-L-arginyl-poly-L-aspartic acid (cyanophycin; a water-insoluble reserve polymer) into aspartate-arginine dipeptides.</text>
</comment>
<keyword evidence="8" id="KW-0720">Serine protease</keyword>
<dbReference type="PIRSF" id="PIRSF032067">
    <property type="entry name" value="Cyanophycinase"/>
    <property type="match status" value="1"/>
</dbReference>
<dbReference type="InterPro" id="IPR005320">
    <property type="entry name" value="Peptidase_S51"/>
</dbReference>
<feature type="active site" description="Charge relay system" evidence="9">
    <location>
        <position position="134"/>
    </location>
</feature>
<dbReference type="PANTHER" id="PTHR36175:SF1">
    <property type="entry name" value="CYANOPHYCINASE"/>
    <property type="match status" value="1"/>
</dbReference>
<evidence type="ECO:0000256" key="4">
    <source>
        <dbReference type="ARBA" id="ARBA00013115"/>
    </source>
</evidence>
<dbReference type="Gene3D" id="3.40.50.880">
    <property type="match status" value="1"/>
</dbReference>
<dbReference type="GO" id="GO:0006508">
    <property type="term" value="P:proteolysis"/>
    <property type="evidence" value="ECO:0007669"/>
    <property type="project" value="UniProtKB-KW"/>
</dbReference>
<organism evidence="10 11">
    <name type="scientific">Rubrivirga marina</name>
    <dbReference type="NCBI Taxonomy" id="1196024"/>
    <lineage>
        <taxon>Bacteria</taxon>
        <taxon>Pseudomonadati</taxon>
        <taxon>Rhodothermota</taxon>
        <taxon>Rhodothermia</taxon>
        <taxon>Rhodothermales</taxon>
        <taxon>Rubricoccaceae</taxon>
        <taxon>Rubrivirga</taxon>
    </lineage>
</organism>
<keyword evidence="6" id="KW-0645">Protease</keyword>
<name>A0A271IZR4_9BACT</name>
<evidence type="ECO:0000256" key="1">
    <source>
        <dbReference type="ARBA" id="ARBA00001092"/>
    </source>
</evidence>
<gene>
    <name evidence="10" type="ORF">BSZ37_09755</name>
</gene>
<evidence type="ECO:0000256" key="5">
    <source>
        <dbReference type="ARBA" id="ARBA00015719"/>
    </source>
</evidence>
<feature type="active site" description="Charge relay system" evidence="9">
    <location>
        <position position="176"/>
    </location>
</feature>
<dbReference type="OrthoDB" id="9799980at2"/>
<dbReference type="AlphaFoldDB" id="A0A271IZR4"/>
<sequence length="288" mass="30009">MPSPETDAPRGPIIPIGGAEAKTGTRDILTRVLALAGGPDARIAVIPTASELADTGDRYAKLFHDLGAAHVDVLEITEREHAHVPGAVETVERATGIFMTGGNQLRLSTILGGTPLAQAIRRQNAAGTVVAGTSAGAAVIPEHMIAAGATGPTPTTEKVTLAPGMGLTNRLVIDQHFRQRDRLGRLLTAVSYNPFATGVGIDEDTALVLGPDNVFEVIGSGTVTVVDPSELTYSSMDSARRNQPVSLIGLRVHVLAAGCTYDTEARTAAAPARVPYLDEDEDPVPDES</sequence>
<comment type="catalytic activity">
    <reaction evidence="1">
        <text>[L-4-(L-arginin-2-N-yl)aspartate](n) + H2O = [L-4-(L-arginin-2-N-yl)aspartate](n-1) + L-4-(L-arginin-2-N-yl)aspartate</text>
        <dbReference type="Rhea" id="RHEA:12845"/>
        <dbReference type="Rhea" id="RHEA-COMP:13728"/>
        <dbReference type="Rhea" id="RHEA-COMP:13734"/>
        <dbReference type="ChEBI" id="CHEBI:15377"/>
        <dbReference type="ChEBI" id="CHEBI:137986"/>
        <dbReference type="ChEBI" id="CHEBI:137991"/>
        <dbReference type="EC" id="3.4.15.6"/>
    </reaction>
</comment>
<evidence type="ECO:0000313" key="10">
    <source>
        <dbReference type="EMBL" id="PAP76703.1"/>
    </source>
</evidence>
<keyword evidence="11" id="KW-1185">Reference proteome</keyword>
<evidence type="ECO:0000256" key="6">
    <source>
        <dbReference type="ARBA" id="ARBA00022670"/>
    </source>
</evidence>
<evidence type="ECO:0000313" key="11">
    <source>
        <dbReference type="Proteomes" id="UP000216339"/>
    </source>
</evidence>
<evidence type="ECO:0000256" key="2">
    <source>
        <dbReference type="ARBA" id="ARBA00002039"/>
    </source>
</evidence>
<comment type="caution">
    <text evidence="10">The sequence shown here is derived from an EMBL/GenBank/DDBJ whole genome shotgun (WGS) entry which is preliminary data.</text>
</comment>
<dbReference type="Pfam" id="PF03575">
    <property type="entry name" value="Peptidase_S51"/>
    <property type="match status" value="1"/>
</dbReference>
<evidence type="ECO:0000256" key="3">
    <source>
        <dbReference type="ARBA" id="ARBA00006534"/>
    </source>
</evidence>
<dbReference type="RefSeq" id="WP_095510366.1">
    <property type="nucleotide sequence ID" value="NZ_MQWD01000001.1"/>
</dbReference>
<dbReference type="EC" id="3.4.15.6" evidence="4"/>
<evidence type="ECO:0000256" key="9">
    <source>
        <dbReference type="PIRSR" id="PIRSR032067-1"/>
    </source>
</evidence>
<comment type="similarity">
    <text evidence="3">Belongs to the peptidase S51 family.</text>
</comment>
<dbReference type="SUPFAM" id="SSF52317">
    <property type="entry name" value="Class I glutamine amidotransferase-like"/>
    <property type="match status" value="1"/>
</dbReference>
<dbReference type="CDD" id="cd03145">
    <property type="entry name" value="GAT1_cyanophycinase"/>
    <property type="match status" value="1"/>
</dbReference>
<evidence type="ECO:0000256" key="7">
    <source>
        <dbReference type="ARBA" id="ARBA00022801"/>
    </source>
</evidence>
<dbReference type="Proteomes" id="UP000216339">
    <property type="component" value="Unassembled WGS sequence"/>
</dbReference>
<reference evidence="10 11" key="1">
    <citation type="submission" date="2016-11" db="EMBL/GenBank/DDBJ databases">
        <title>Study of marine rhodopsin-containing bacteria.</title>
        <authorList>
            <person name="Yoshizawa S."/>
            <person name="Kumagai Y."/>
            <person name="Kogure K."/>
        </authorList>
    </citation>
    <scope>NUCLEOTIDE SEQUENCE [LARGE SCALE GENOMIC DNA]</scope>
    <source>
        <strain evidence="10 11">SAORIC-28</strain>
    </source>
</reference>
<protein>
    <recommendedName>
        <fullName evidence="5">Cyanophycinase</fullName>
        <ecNumber evidence="4">3.4.15.6</ecNumber>
    </recommendedName>
</protein>
<dbReference type="GO" id="GO:0008236">
    <property type="term" value="F:serine-type peptidase activity"/>
    <property type="evidence" value="ECO:0007669"/>
    <property type="project" value="UniProtKB-KW"/>
</dbReference>
<dbReference type="InterPro" id="IPR011811">
    <property type="entry name" value="Peptidase_S51_cyanophycinase"/>
</dbReference>
<dbReference type="EMBL" id="MQWD01000001">
    <property type="protein sequence ID" value="PAP76703.1"/>
    <property type="molecule type" value="Genomic_DNA"/>
</dbReference>
<dbReference type="InterPro" id="IPR029062">
    <property type="entry name" value="Class_I_gatase-like"/>
</dbReference>
<feature type="active site" description="Charge relay system" evidence="9">
    <location>
        <position position="203"/>
    </location>
</feature>
<dbReference type="PANTHER" id="PTHR36175">
    <property type="entry name" value="CYANOPHYCINASE"/>
    <property type="match status" value="1"/>
</dbReference>
<keyword evidence="7" id="KW-0378">Hydrolase</keyword>
<accession>A0A271IZR4</accession>